<dbReference type="SUPFAM" id="SSF89028">
    <property type="entry name" value="Cobalamin adenosyltransferase-like"/>
    <property type="match status" value="1"/>
</dbReference>
<dbReference type="Gene3D" id="1.20.1200.10">
    <property type="entry name" value="Cobalamin adenosyltransferase-like"/>
    <property type="match status" value="1"/>
</dbReference>
<organism evidence="5 6">
    <name type="scientific">Clostridium tarantellae</name>
    <dbReference type="NCBI Taxonomy" id="39493"/>
    <lineage>
        <taxon>Bacteria</taxon>
        <taxon>Bacillati</taxon>
        <taxon>Bacillota</taxon>
        <taxon>Clostridia</taxon>
        <taxon>Eubacteriales</taxon>
        <taxon>Clostridiaceae</taxon>
        <taxon>Clostridium</taxon>
    </lineage>
</organism>
<keyword evidence="1 5" id="KW-0808">Transferase</keyword>
<reference evidence="5 6" key="1">
    <citation type="submission" date="2019-10" db="EMBL/GenBank/DDBJ databases">
        <title>The Genome Sequence of Clostridium tarantellae Isolated from Fish Brain.</title>
        <authorList>
            <person name="Bano L."/>
            <person name="Kiel M."/>
            <person name="Sales G."/>
            <person name="Doxey A.C."/>
            <person name="Mansfield M.J."/>
            <person name="Schiavone M."/>
            <person name="Rossetto O."/>
            <person name="Pirazzini M."/>
            <person name="Dobrindt U."/>
            <person name="Montecucco C."/>
        </authorList>
    </citation>
    <scope>NUCLEOTIDE SEQUENCE [LARGE SCALE GENOMIC DNA]</scope>
    <source>
        <strain evidence="5 6">DSM 3997</strain>
    </source>
</reference>
<dbReference type="InterPro" id="IPR009194">
    <property type="entry name" value="AdoTrfase_EutT"/>
</dbReference>
<dbReference type="Proteomes" id="UP000430345">
    <property type="component" value="Unassembled WGS sequence"/>
</dbReference>
<dbReference type="EMBL" id="WHJC01000027">
    <property type="protein sequence ID" value="MPQ42900.1"/>
    <property type="molecule type" value="Genomic_DNA"/>
</dbReference>
<dbReference type="GO" id="GO:0006580">
    <property type="term" value="P:ethanolamine metabolic process"/>
    <property type="evidence" value="ECO:0007669"/>
    <property type="project" value="InterPro"/>
</dbReference>
<gene>
    <name evidence="5" type="ORF">GBZ86_03910</name>
</gene>
<dbReference type="AlphaFoldDB" id="A0A6I1MIF4"/>
<evidence type="ECO:0000259" key="4">
    <source>
        <dbReference type="Pfam" id="PF01923"/>
    </source>
</evidence>
<dbReference type="InterPro" id="IPR036451">
    <property type="entry name" value="CblAdoTrfase-like_sf"/>
</dbReference>
<dbReference type="OrthoDB" id="306726at2"/>
<dbReference type="RefSeq" id="WP_152887941.1">
    <property type="nucleotide sequence ID" value="NZ_WHJC01000027.1"/>
</dbReference>
<evidence type="ECO:0000256" key="3">
    <source>
        <dbReference type="ARBA" id="ARBA00022840"/>
    </source>
</evidence>
<keyword evidence="6" id="KW-1185">Reference proteome</keyword>
<dbReference type="Pfam" id="PF01923">
    <property type="entry name" value="Cob_adeno_trans"/>
    <property type="match status" value="1"/>
</dbReference>
<keyword evidence="3" id="KW-0067">ATP-binding</keyword>
<protein>
    <submittedName>
        <fullName evidence="5">Cobalamin adenosyltransferase</fullName>
    </submittedName>
</protein>
<accession>A0A6I1MIF4</accession>
<proteinExistence type="predicted"/>
<keyword evidence="2" id="KW-0547">Nucleotide-binding</keyword>
<comment type="caution">
    <text evidence="5">The sequence shown here is derived from an EMBL/GenBank/DDBJ whole genome shotgun (WGS) entry which is preliminary data.</text>
</comment>
<feature type="domain" description="Cobalamin adenosyltransferase-like" evidence="4">
    <location>
        <begin position="99"/>
        <end position="261"/>
    </location>
</feature>
<dbReference type="GO" id="GO:0008817">
    <property type="term" value="F:corrinoid adenosyltransferase activity"/>
    <property type="evidence" value="ECO:0007669"/>
    <property type="project" value="InterPro"/>
</dbReference>
<evidence type="ECO:0000313" key="5">
    <source>
        <dbReference type="EMBL" id="MPQ42900.1"/>
    </source>
</evidence>
<dbReference type="PIRSF" id="PIRSF012294">
    <property type="entry name" value="ATR_EutT"/>
    <property type="match status" value="1"/>
</dbReference>
<name>A0A6I1MIF4_9CLOT</name>
<dbReference type="GO" id="GO:0009236">
    <property type="term" value="P:cobalamin biosynthetic process"/>
    <property type="evidence" value="ECO:0007669"/>
    <property type="project" value="InterPro"/>
</dbReference>
<sequence length="270" mass="31613">MGVLTENEIKRILSRNDSKELKEFIISKGQIITPSAKSYLSERNIVLKYDDLSKESEKRDYKRKKEEKVVEVKEIVKEVPVEVEKEYKYVTVFGAKLDEKPEHMTHLNGNLLVFKDHKRIILRGKIDSLEAKLLEAQLVAKRNGMPKLIQDLQEIIGFVRNLMRCEVLEEPVGEFKLQDMNATELREKSHHPKKYFGIGHFFPDYNMGEIVISLNSIRTFVRETELIAYEAFKGKYGENTREDIIKALNRLSSLLWIMMFKVRTNKYANK</sequence>
<evidence type="ECO:0000313" key="6">
    <source>
        <dbReference type="Proteomes" id="UP000430345"/>
    </source>
</evidence>
<dbReference type="GO" id="GO:0005524">
    <property type="term" value="F:ATP binding"/>
    <property type="evidence" value="ECO:0007669"/>
    <property type="project" value="UniProtKB-KW"/>
</dbReference>
<dbReference type="InterPro" id="IPR016030">
    <property type="entry name" value="CblAdoTrfase-like"/>
</dbReference>
<evidence type="ECO:0000256" key="1">
    <source>
        <dbReference type="ARBA" id="ARBA00022679"/>
    </source>
</evidence>
<evidence type="ECO:0000256" key="2">
    <source>
        <dbReference type="ARBA" id="ARBA00022741"/>
    </source>
</evidence>